<evidence type="ECO:0000313" key="2">
    <source>
        <dbReference type="Proteomes" id="UP000317316"/>
    </source>
</evidence>
<comment type="caution">
    <text evidence="1">The sequence shown here is derived from an EMBL/GenBank/DDBJ whole genome shotgun (WGS) entry which is preliminary data.</text>
</comment>
<gene>
    <name evidence="1" type="ORF">FG382_11835</name>
</gene>
<dbReference type="EMBL" id="VDGH01000006">
    <property type="protein sequence ID" value="TQR13205.1"/>
    <property type="molecule type" value="Genomic_DNA"/>
</dbReference>
<sequence>MIEVITVVNLVIEVTNSKDYQKEVEQVLRSNTSTIQHIETISISPISDNLKASALAKFRVLIEERKENKFLDDYVGLVLPKFYNFPHAMPLSNQIYKISRIEG</sequence>
<evidence type="ECO:0000313" key="1">
    <source>
        <dbReference type="EMBL" id="TQR13205.1"/>
    </source>
</evidence>
<name>A0A544T6X5_9BACI</name>
<keyword evidence="2" id="KW-1185">Reference proteome</keyword>
<dbReference type="RefSeq" id="WP_142539086.1">
    <property type="nucleotide sequence ID" value="NZ_BMIE01000004.1"/>
</dbReference>
<dbReference type="AlphaFoldDB" id="A0A544T6X5"/>
<proteinExistence type="predicted"/>
<protein>
    <submittedName>
        <fullName evidence="1">Uncharacterized protein</fullName>
    </submittedName>
</protein>
<dbReference type="OrthoDB" id="2969948at2"/>
<accession>A0A544T6X5</accession>
<organism evidence="1 2">
    <name type="scientific">Psychrobacillus lasiicapitis</name>
    <dbReference type="NCBI Taxonomy" id="1636719"/>
    <lineage>
        <taxon>Bacteria</taxon>
        <taxon>Bacillati</taxon>
        <taxon>Bacillota</taxon>
        <taxon>Bacilli</taxon>
        <taxon>Bacillales</taxon>
        <taxon>Bacillaceae</taxon>
        <taxon>Psychrobacillus</taxon>
    </lineage>
</organism>
<reference evidence="1 2" key="1">
    <citation type="submission" date="2019-05" db="EMBL/GenBank/DDBJ databases">
        <title>Psychrobacillus vulpis sp. nov., a new species isolated from feces of a red fox that inhabits in The Tablas de Daimiel Natural Park, Albacete, Spain.</title>
        <authorList>
            <person name="Rodriguez M."/>
            <person name="Reina J.C."/>
            <person name="Bejar V."/>
            <person name="Llamas I."/>
        </authorList>
    </citation>
    <scope>NUCLEOTIDE SEQUENCE [LARGE SCALE GENOMIC DNA]</scope>
    <source>
        <strain evidence="1 2">NEAU-3TGS17</strain>
    </source>
</reference>
<dbReference type="Proteomes" id="UP000317316">
    <property type="component" value="Unassembled WGS sequence"/>
</dbReference>